<dbReference type="AlphaFoldDB" id="A8RR78"/>
<dbReference type="PANTHER" id="PTHR43280">
    <property type="entry name" value="ARAC-FAMILY TRANSCRIPTIONAL REGULATOR"/>
    <property type="match status" value="1"/>
</dbReference>
<dbReference type="Pfam" id="PF12833">
    <property type="entry name" value="HTH_18"/>
    <property type="match status" value="1"/>
</dbReference>
<dbReference type="SUPFAM" id="SSF46689">
    <property type="entry name" value="Homeodomain-like"/>
    <property type="match status" value="2"/>
</dbReference>
<keyword evidence="2" id="KW-0238">DNA-binding</keyword>
<name>A8RR78_ENTBW</name>
<evidence type="ECO:0000313" key="5">
    <source>
        <dbReference type="EMBL" id="EDP16797.1"/>
    </source>
</evidence>
<dbReference type="SUPFAM" id="SSF51215">
    <property type="entry name" value="Regulatory protein AraC"/>
    <property type="match status" value="1"/>
</dbReference>
<evidence type="ECO:0000259" key="4">
    <source>
        <dbReference type="PROSITE" id="PS01124"/>
    </source>
</evidence>
<dbReference type="eggNOG" id="COG2169">
    <property type="taxonomic scope" value="Bacteria"/>
</dbReference>
<evidence type="ECO:0000313" key="6">
    <source>
        <dbReference type="Proteomes" id="UP000005396"/>
    </source>
</evidence>
<keyword evidence="1" id="KW-0805">Transcription regulation</keyword>
<dbReference type="PANTHER" id="PTHR43280:SF2">
    <property type="entry name" value="HTH-TYPE TRANSCRIPTIONAL REGULATOR EXSA"/>
    <property type="match status" value="1"/>
</dbReference>
<dbReference type="InterPro" id="IPR018062">
    <property type="entry name" value="HTH_AraC-typ_CS"/>
</dbReference>
<dbReference type="SMART" id="SM00342">
    <property type="entry name" value="HTH_ARAC"/>
    <property type="match status" value="1"/>
</dbReference>
<dbReference type="InterPro" id="IPR014710">
    <property type="entry name" value="RmlC-like_jellyroll"/>
</dbReference>
<reference evidence="5 6" key="2">
    <citation type="submission" date="2007-09" db="EMBL/GenBank/DDBJ databases">
        <title>Draft genome sequence of Clostridium bolteae (ATCC BAA-613).</title>
        <authorList>
            <person name="Sudarsanam P."/>
            <person name="Ley R."/>
            <person name="Guruge J."/>
            <person name="Turnbaugh P.J."/>
            <person name="Mahowald M."/>
            <person name="Liep D."/>
            <person name="Gordon J."/>
        </authorList>
    </citation>
    <scope>NUCLEOTIDE SEQUENCE [LARGE SCALE GENOMIC DNA]</scope>
    <source>
        <strain evidence="6">ATCC BAA-613 / DSM 15670 / CCUG 46953 / JCM 12243 / WAL 16351</strain>
    </source>
</reference>
<protein>
    <recommendedName>
        <fullName evidence="4">HTH araC/xylS-type domain-containing protein</fullName>
    </recommendedName>
</protein>
<dbReference type="GO" id="GO:0043565">
    <property type="term" value="F:sequence-specific DNA binding"/>
    <property type="evidence" value="ECO:0007669"/>
    <property type="project" value="InterPro"/>
</dbReference>
<comment type="caution">
    <text evidence="5">The sequence shown here is derived from an EMBL/GenBank/DDBJ whole genome shotgun (WGS) entry which is preliminary data.</text>
</comment>
<feature type="domain" description="HTH araC/xylS-type" evidence="4">
    <location>
        <begin position="183"/>
        <end position="281"/>
    </location>
</feature>
<dbReference type="Pfam" id="PF02311">
    <property type="entry name" value="AraC_binding"/>
    <property type="match status" value="1"/>
</dbReference>
<dbReference type="InterPro" id="IPR020449">
    <property type="entry name" value="Tscrpt_reg_AraC-type_HTH"/>
</dbReference>
<evidence type="ECO:0000256" key="3">
    <source>
        <dbReference type="ARBA" id="ARBA00023163"/>
    </source>
</evidence>
<evidence type="ECO:0000256" key="1">
    <source>
        <dbReference type="ARBA" id="ARBA00023015"/>
    </source>
</evidence>
<reference evidence="5 6" key="1">
    <citation type="submission" date="2007-08" db="EMBL/GenBank/DDBJ databases">
        <authorList>
            <person name="Fulton L."/>
            <person name="Clifton S."/>
            <person name="Fulton B."/>
            <person name="Xu J."/>
            <person name="Minx P."/>
            <person name="Pepin K.H."/>
            <person name="Johnson M."/>
            <person name="Thiruvilangam P."/>
            <person name="Bhonagiri V."/>
            <person name="Nash W.E."/>
            <person name="Mardis E.R."/>
            <person name="Wilson R.K."/>
        </authorList>
    </citation>
    <scope>NUCLEOTIDE SEQUENCE [LARGE SCALE GENOMIC DNA]</scope>
    <source>
        <strain evidence="6">ATCC BAA-613 / DSM 15670 / CCUG 46953 / JCM 12243 / WAL 16351</strain>
    </source>
</reference>
<dbReference type="InterPro" id="IPR018060">
    <property type="entry name" value="HTH_AraC"/>
</dbReference>
<dbReference type="InterPro" id="IPR037923">
    <property type="entry name" value="HTH-like"/>
</dbReference>
<accession>A8RR78</accession>
<dbReference type="PROSITE" id="PS00041">
    <property type="entry name" value="HTH_ARAC_FAMILY_1"/>
    <property type="match status" value="1"/>
</dbReference>
<dbReference type="EMBL" id="ABCC02000027">
    <property type="protein sequence ID" value="EDP16797.1"/>
    <property type="molecule type" value="Genomic_DNA"/>
</dbReference>
<dbReference type="Gene3D" id="2.60.120.10">
    <property type="entry name" value="Jelly Rolls"/>
    <property type="match status" value="1"/>
</dbReference>
<organism evidence="5 6">
    <name type="scientific">Enterocloster bolteae (strain ATCC BAA-613 / DSM 15670 / CCUG 46953 / JCM 12243 / WAL 16351)</name>
    <name type="common">Clostridium bolteae</name>
    <dbReference type="NCBI Taxonomy" id="411902"/>
    <lineage>
        <taxon>Bacteria</taxon>
        <taxon>Bacillati</taxon>
        <taxon>Bacillota</taxon>
        <taxon>Clostridia</taxon>
        <taxon>Lachnospirales</taxon>
        <taxon>Lachnospiraceae</taxon>
        <taxon>Enterocloster</taxon>
    </lineage>
</organism>
<dbReference type="PROSITE" id="PS01124">
    <property type="entry name" value="HTH_ARAC_FAMILY_2"/>
    <property type="match status" value="1"/>
</dbReference>
<keyword evidence="3" id="KW-0804">Transcription</keyword>
<evidence type="ECO:0000256" key="2">
    <source>
        <dbReference type="ARBA" id="ARBA00023125"/>
    </source>
</evidence>
<proteinExistence type="predicted"/>
<dbReference type="PaxDb" id="411902-CLOBOL_02941"/>
<sequence>MEGERPHMSNTMILKDKSVQVSRIRRSSSFVMKRPHYHSYYEIYYLLSGKCKMFINQDIYYLEPGDMTIIPPLEVHKALYEPSWEAERFGIYFSRDTVTSFLSLCGREAFGHIFSQPKRTIPSEFRPKIEELLAQMQDEEKQGDSYCQIQLCSLLHQILVVLGRCQEARREGHALEEAEEAMVRAARYMNQHYQEGVTLGQVAAFANMSPTYFSKKFKSSTGLCFKEYLNYIRVQKASDMLRNTDLSVTGVAMACGFSDGNYFGDVFRRLTGVSPREYRKG</sequence>
<dbReference type="GO" id="GO:0003700">
    <property type="term" value="F:DNA-binding transcription factor activity"/>
    <property type="evidence" value="ECO:0007669"/>
    <property type="project" value="InterPro"/>
</dbReference>
<dbReference type="InterPro" id="IPR003313">
    <property type="entry name" value="AraC-bd"/>
</dbReference>
<dbReference type="PRINTS" id="PR00032">
    <property type="entry name" value="HTHARAC"/>
</dbReference>
<dbReference type="Gene3D" id="1.10.10.60">
    <property type="entry name" value="Homeodomain-like"/>
    <property type="match status" value="2"/>
</dbReference>
<gene>
    <name evidence="5" type="ORF">CLOBOL_02941</name>
</gene>
<dbReference type="InterPro" id="IPR009057">
    <property type="entry name" value="Homeodomain-like_sf"/>
</dbReference>
<dbReference type="HOGENOM" id="CLU_000445_88_3_9"/>
<dbReference type="Proteomes" id="UP000005396">
    <property type="component" value="Unassembled WGS sequence"/>
</dbReference>